<dbReference type="Proteomes" id="UP000199197">
    <property type="component" value="Unassembled WGS sequence"/>
</dbReference>
<name>A0A0P1NVG0_9BACT</name>
<dbReference type="GO" id="GO:0004659">
    <property type="term" value="F:prenyltransferase activity"/>
    <property type="evidence" value="ECO:0007669"/>
    <property type="project" value="InterPro"/>
</dbReference>
<keyword evidence="8" id="KW-1185">Reference proteome</keyword>
<dbReference type="CDD" id="cd00685">
    <property type="entry name" value="Trans_IPPS_HT"/>
    <property type="match status" value="1"/>
</dbReference>
<protein>
    <submittedName>
        <fullName evidence="7">Farnesyl-diphosphate synthase /geranylgeranyl-diphosphate synthase</fullName>
    </submittedName>
</protein>
<accession>A0A0P1NVG0</accession>
<gene>
    <name evidence="7" type="ORF">JGI23_01425</name>
</gene>
<comment type="similarity">
    <text evidence="2 6">Belongs to the FPP/GGPP synthase family.</text>
</comment>
<evidence type="ECO:0000256" key="2">
    <source>
        <dbReference type="ARBA" id="ARBA00006706"/>
    </source>
</evidence>
<dbReference type="EMBL" id="CZVW01000015">
    <property type="protein sequence ID" value="CUT03205.1"/>
    <property type="molecule type" value="Genomic_DNA"/>
</dbReference>
<dbReference type="PANTHER" id="PTHR12001:SF85">
    <property type="entry name" value="SHORT CHAIN ISOPRENYL DIPHOSPHATE SYNTHASE"/>
    <property type="match status" value="1"/>
</dbReference>
<dbReference type="InterPro" id="IPR008949">
    <property type="entry name" value="Isoprenoid_synthase_dom_sf"/>
</dbReference>
<evidence type="ECO:0000256" key="3">
    <source>
        <dbReference type="ARBA" id="ARBA00022679"/>
    </source>
</evidence>
<dbReference type="PANTHER" id="PTHR12001">
    <property type="entry name" value="GERANYLGERANYL PYROPHOSPHATE SYNTHASE"/>
    <property type="match status" value="1"/>
</dbReference>
<dbReference type="RefSeq" id="WP_159421135.1">
    <property type="nucleotide sequence ID" value="NZ_CZVW01000015.1"/>
</dbReference>
<dbReference type="SFLD" id="SFLDG01017">
    <property type="entry name" value="Polyprenyl_Transferase_Like"/>
    <property type="match status" value="1"/>
</dbReference>
<dbReference type="InterPro" id="IPR000092">
    <property type="entry name" value="Polyprenyl_synt"/>
</dbReference>
<dbReference type="GO" id="GO:0046872">
    <property type="term" value="F:metal ion binding"/>
    <property type="evidence" value="ECO:0007669"/>
    <property type="project" value="UniProtKB-KW"/>
</dbReference>
<evidence type="ECO:0000256" key="4">
    <source>
        <dbReference type="ARBA" id="ARBA00022723"/>
    </source>
</evidence>
<comment type="cofactor">
    <cofactor evidence="1">
        <name>Mg(2+)</name>
        <dbReference type="ChEBI" id="CHEBI:18420"/>
    </cofactor>
</comment>
<keyword evidence="4" id="KW-0479">Metal-binding</keyword>
<dbReference type="Pfam" id="PF00348">
    <property type="entry name" value="polyprenyl_synt"/>
    <property type="match status" value="1"/>
</dbReference>
<reference evidence="8" key="1">
    <citation type="submission" date="2015-11" db="EMBL/GenBank/DDBJ databases">
        <authorList>
            <person name="Varghese N."/>
        </authorList>
    </citation>
    <scope>NUCLEOTIDE SEQUENCE [LARGE SCALE GENOMIC DNA]</scope>
    <source>
        <strain evidence="8">JGI-23</strain>
    </source>
</reference>
<evidence type="ECO:0000256" key="1">
    <source>
        <dbReference type="ARBA" id="ARBA00001946"/>
    </source>
</evidence>
<dbReference type="InterPro" id="IPR033749">
    <property type="entry name" value="Polyprenyl_synt_CS"/>
</dbReference>
<keyword evidence="3 6" id="KW-0808">Transferase</keyword>
<dbReference type="PROSITE" id="PS00723">
    <property type="entry name" value="POLYPRENYL_SYNTHASE_1"/>
    <property type="match status" value="1"/>
</dbReference>
<dbReference type="SUPFAM" id="SSF48576">
    <property type="entry name" value="Terpenoid synthases"/>
    <property type="match status" value="1"/>
</dbReference>
<dbReference type="Gene3D" id="1.10.600.10">
    <property type="entry name" value="Farnesyl Diphosphate Synthase"/>
    <property type="match status" value="1"/>
</dbReference>
<evidence type="ECO:0000256" key="5">
    <source>
        <dbReference type="ARBA" id="ARBA00022842"/>
    </source>
</evidence>
<evidence type="ECO:0000313" key="7">
    <source>
        <dbReference type="EMBL" id="CUT03205.1"/>
    </source>
</evidence>
<dbReference type="AlphaFoldDB" id="A0A0P1NVG0"/>
<proteinExistence type="inferred from homology"/>
<evidence type="ECO:0000256" key="6">
    <source>
        <dbReference type="RuleBase" id="RU004466"/>
    </source>
</evidence>
<sequence length="324" mass="36691">MDYDQSYRNYREIIDEHLKRLITESEPAGLYEPIKYILFAGGKRIRPTLLLLACESLGGNYKGALNAAVAVEIFHNFTLVHDDIMDNADLRRGIQTIHKKWDMNTAILSGDAMFAIAYKLLSQTKSNRLSEIFTAFSQSAIEVCEGQALDLELETKFDVTVDDYIKMINKKTASLIKNSVKIGGLIADGSEEQILALENYGLNLGLAFQFQDDLLDVIADEEFGKSIGGDIVNGKRTFLLLRAKELTKDKDREIIMRVFNKDGIDASLVPIVKEIYYRCGVIEETQNKVKFYTELAVKSIEDLPKSRARDMLIWLANKLCERKI</sequence>
<dbReference type="SFLD" id="SFLDS00005">
    <property type="entry name" value="Isoprenoid_Synthase_Type_I"/>
    <property type="match status" value="1"/>
</dbReference>
<dbReference type="OrthoDB" id="9805316at2"/>
<organism evidence="7 8">
    <name type="scientific">Candidatus Chryseopegocella kryptomonas</name>
    <dbReference type="NCBI Taxonomy" id="1633643"/>
    <lineage>
        <taxon>Bacteria</taxon>
        <taxon>Pseudomonadati</taxon>
        <taxon>Candidatus Kryptoniota</taxon>
        <taxon>Candidatus Chryseopegocella</taxon>
    </lineage>
</organism>
<dbReference type="GO" id="GO:0008299">
    <property type="term" value="P:isoprenoid biosynthetic process"/>
    <property type="evidence" value="ECO:0007669"/>
    <property type="project" value="InterPro"/>
</dbReference>
<evidence type="ECO:0000313" key="8">
    <source>
        <dbReference type="Proteomes" id="UP000199197"/>
    </source>
</evidence>
<keyword evidence="5" id="KW-0460">Magnesium</keyword>